<name>A0A0K8RK81_IXORI</name>
<sequence>MLFPFLFQPTFGRLIADEFVCLINLQPIMKNVVVFNDAACHLTQLLNQTDLTKYPVKDQLETLKSQMIAATICPP</sequence>
<organism evidence="1">
    <name type="scientific">Ixodes ricinus</name>
    <name type="common">Common tick</name>
    <name type="synonym">Acarus ricinus</name>
    <dbReference type="NCBI Taxonomy" id="34613"/>
    <lineage>
        <taxon>Eukaryota</taxon>
        <taxon>Metazoa</taxon>
        <taxon>Ecdysozoa</taxon>
        <taxon>Arthropoda</taxon>
        <taxon>Chelicerata</taxon>
        <taxon>Arachnida</taxon>
        <taxon>Acari</taxon>
        <taxon>Parasitiformes</taxon>
        <taxon>Ixodida</taxon>
        <taxon>Ixodoidea</taxon>
        <taxon>Ixodidae</taxon>
        <taxon>Ixodinae</taxon>
        <taxon>Ixodes</taxon>
    </lineage>
</organism>
<dbReference type="AlphaFoldDB" id="A0A0K8RK81"/>
<evidence type="ECO:0000313" key="1">
    <source>
        <dbReference type="EMBL" id="JAA71505.1"/>
    </source>
</evidence>
<dbReference type="EMBL" id="GADI01002303">
    <property type="protein sequence ID" value="JAA71505.1"/>
    <property type="molecule type" value="mRNA"/>
</dbReference>
<accession>A0A0K8RK81</accession>
<proteinExistence type="evidence at transcript level"/>
<reference evidence="1" key="1">
    <citation type="submission" date="2012-12" db="EMBL/GenBank/DDBJ databases">
        <title>Identification and characterization of a phenylalanine ammonia-lyase gene family in Isatis indigotica Fort.</title>
        <authorList>
            <person name="Liu Q."/>
            <person name="Chen J."/>
            <person name="Zhou X."/>
            <person name="Di P."/>
            <person name="Xiao Y."/>
            <person name="Xuan H."/>
            <person name="Zhang L."/>
            <person name="Chen W."/>
        </authorList>
    </citation>
    <scope>NUCLEOTIDE SEQUENCE</scope>
    <source>
        <tissue evidence="1">Salivary gland</tissue>
    </source>
</reference>
<protein>
    <submittedName>
        <fullName evidence="1">Uncharacterized protein</fullName>
    </submittedName>
</protein>